<dbReference type="EMBL" id="CAKXZT010000179">
    <property type="protein sequence ID" value="CAH2409299.1"/>
    <property type="molecule type" value="Genomic_DNA"/>
</dbReference>
<name>A0ABN8KIA6_9HYPH</name>
<protein>
    <submittedName>
        <fullName evidence="2">Uncharacterized protein</fullName>
    </submittedName>
</protein>
<sequence>MTPNGLQRGGGRARPIYDFDIEHAAPALTIFPVNAVDERNCQERKDPSSHRPNFPNGMRLQQATYLSPPTEDDAPPPAAGQLQ</sequence>
<reference evidence="2 3" key="1">
    <citation type="submission" date="2022-03" db="EMBL/GenBank/DDBJ databases">
        <authorList>
            <person name="Brunel B."/>
        </authorList>
    </citation>
    <scope>NUCLEOTIDE SEQUENCE [LARGE SCALE GENOMIC DNA]</scope>
    <source>
        <strain evidence="2">STM5069sample</strain>
    </source>
</reference>
<evidence type="ECO:0000256" key="1">
    <source>
        <dbReference type="SAM" id="MobiDB-lite"/>
    </source>
</evidence>
<gene>
    <name evidence="2" type="ORF">MES5069_80022</name>
</gene>
<comment type="caution">
    <text evidence="2">The sequence shown here is derived from an EMBL/GenBank/DDBJ whole genome shotgun (WGS) entry which is preliminary data.</text>
</comment>
<accession>A0ABN8KIA6</accession>
<organism evidence="2 3">
    <name type="scientific">Mesorhizobium escarrei</name>
    <dbReference type="NCBI Taxonomy" id="666018"/>
    <lineage>
        <taxon>Bacteria</taxon>
        <taxon>Pseudomonadati</taxon>
        <taxon>Pseudomonadota</taxon>
        <taxon>Alphaproteobacteria</taxon>
        <taxon>Hyphomicrobiales</taxon>
        <taxon>Phyllobacteriaceae</taxon>
        <taxon>Mesorhizobium</taxon>
    </lineage>
</organism>
<proteinExistence type="predicted"/>
<feature type="region of interest" description="Disordered" evidence="1">
    <location>
        <begin position="41"/>
        <end position="83"/>
    </location>
</feature>
<keyword evidence="3" id="KW-1185">Reference proteome</keyword>
<evidence type="ECO:0000313" key="3">
    <source>
        <dbReference type="Proteomes" id="UP001153050"/>
    </source>
</evidence>
<evidence type="ECO:0000313" key="2">
    <source>
        <dbReference type="EMBL" id="CAH2409299.1"/>
    </source>
</evidence>
<dbReference type="Proteomes" id="UP001153050">
    <property type="component" value="Unassembled WGS sequence"/>
</dbReference>